<sequence length="209" mass="23440">MGRPSDSLTRRLSDPDFQGKVVERSLWLNLVQGGVNVLAIGLLLHAWATRPAPRYFFVDGVGSPRPAIALDTPVLGQRDFLSWVLKWSLAPYNINYRDYATQLNVAGSHYTIEGWQSFAQEFVKQGNLAKLKEAKLLCYAQPTRAPTIKDETIINGQRRYVVQIPFVQTCENVNQENTQTLLATVTVTRVDDPDHPDGLAISQFVARPM</sequence>
<comment type="caution">
    <text evidence="2">The sequence shown here is derived from an EMBL/GenBank/DDBJ whole genome shotgun (WGS) entry which is preliminary data.</text>
</comment>
<evidence type="ECO:0000256" key="1">
    <source>
        <dbReference type="SAM" id="Phobius"/>
    </source>
</evidence>
<protein>
    <submittedName>
        <fullName evidence="2">Type IV secretion protein DotI</fullName>
    </submittedName>
</protein>
<dbReference type="CDD" id="cd16385">
    <property type="entry name" value="IcmL"/>
    <property type="match status" value="1"/>
</dbReference>
<evidence type="ECO:0000313" key="2">
    <source>
        <dbReference type="EMBL" id="NHO54761.1"/>
    </source>
</evidence>
<gene>
    <name evidence="2" type="ORF">GOB87_12540</name>
</gene>
<feature type="transmembrane region" description="Helical" evidence="1">
    <location>
        <begin position="26"/>
        <end position="47"/>
    </location>
</feature>
<keyword evidence="1" id="KW-0472">Membrane</keyword>
<dbReference type="EMBL" id="WOTH01000032">
    <property type="protein sequence ID" value="NHO54761.1"/>
    <property type="molecule type" value="Genomic_DNA"/>
</dbReference>
<evidence type="ECO:0000313" key="3">
    <source>
        <dbReference type="Proteomes" id="UP000597459"/>
    </source>
</evidence>
<dbReference type="InterPro" id="IPR021055">
    <property type="entry name" value="T4BSS_IcmL/DotI"/>
</dbReference>
<reference evidence="2" key="1">
    <citation type="submission" date="2019-11" db="EMBL/GenBank/DDBJ databases">
        <title>Description of new Acetobacter species.</title>
        <authorList>
            <person name="Cleenwerck I."/>
            <person name="Sombolestani A.S."/>
        </authorList>
    </citation>
    <scope>NUCLEOTIDE SEQUENCE</scope>
    <source>
        <strain evidence="2">LMG 1626</strain>
    </source>
</reference>
<name>A0A967B9R8_9PROT</name>
<proteinExistence type="predicted"/>
<dbReference type="AlphaFoldDB" id="A0A967B9R8"/>
<keyword evidence="1" id="KW-1133">Transmembrane helix</keyword>
<accession>A0A967B9R8</accession>
<dbReference type="Proteomes" id="UP000597459">
    <property type="component" value="Unassembled WGS sequence"/>
</dbReference>
<dbReference type="Pfam" id="PF11393">
    <property type="entry name" value="T4BSS_DotI_IcmL"/>
    <property type="match status" value="1"/>
</dbReference>
<organism evidence="2 3">
    <name type="scientific">Acetobacter estunensis</name>
    <dbReference type="NCBI Taxonomy" id="104097"/>
    <lineage>
        <taxon>Bacteria</taxon>
        <taxon>Pseudomonadati</taxon>
        <taxon>Pseudomonadota</taxon>
        <taxon>Alphaproteobacteria</taxon>
        <taxon>Acetobacterales</taxon>
        <taxon>Acetobacteraceae</taxon>
        <taxon>Acetobacter</taxon>
    </lineage>
</organism>
<keyword evidence="3" id="KW-1185">Reference proteome</keyword>
<dbReference type="RefSeq" id="WP_166317423.1">
    <property type="nucleotide sequence ID" value="NZ_WOTH01000032.1"/>
</dbReference>
<keyword evidence="1" id="KW-0812">Transmembrane</keyword>